<dbReference type="InterPro" id="IPR027417">
    <property type="entry name" value="P-loop_NTPase"/>
</dbReference>
<sequence length="306" mass="34338">MEPILKTINLTKTYDNHAAVNKINMSIGKGEIYGFLGPNGAGKTTAIRMMLGLVKPTSGEVEIFGEKISKNSFKAFERIGAIIETPGSYKNLTAYENLDIHRRLMGISAKSSIEETLDMVGLLEVRNRRVGKFSLGMKQRLGLARALLHQPDFLILDEPTNGLDPQGIKDIRHLLLDLVKQRDITILVSSHILSEIEQLATKIGIIHQGQLLEEMDMEQLRQKNRHYLDITVSNDQQAAFILQENLSIVDYTITELGKIRIYERMNEPMIINRTLVENGVDVAELVLNKGNLEQYFLQLTGGNAVV</sequence>
<feature type="domain" description="ABC transporter" evidence="5">
    <location>
        <begin position="5"/>
        <end position="233"/>
    </location>
</feature>
<dbReference type="PROSITE" id="PS00211">
    <property type="entry name" value="ABC_TRANSPORTER_1"/>
    <property type="match status" value="1"/>
</dbReference>
<comment type="similarity">
    <text evidence="1">Belongs to the ABC transporter superfamily.</text>
</comment>
<evidence type="ECO:0000256" key="3">
    <source>
        <dbReference type="ARBA" id="ARBA00022741"/>
    </source>
</evidence>
<evidence type="ECO:0000313" key="6">
    <source>
        <dbReference type="EMBL" id="MBD8500858.1"/>
    </source>
</evidence>
<dbReference type="EMBL" id="JACYTN010000030">
    <property type="protein sequence ID" value="MBD8500858.1"/>
    <property type="molecule type" value="Genomic_DNA"/>
</dbReference>
<dbReference type="PROSITE" id="PS50893">
    <property type="entry name" value="ABC_TRANSPORTER_2"/>
    <property type="match status" value="1"/>
</dbReference>
<comment type="caution">
    <text evidence="6">The sequence shown here is derived from an EMBL/GenBank/DDBJ whole genome shotgun (WGS) entry which is preliminary data.</text>
</comment>
<dbReference type="PANTHER" id="PTHR43335:SF8">
    <property type="entry name" value="ABC TRANSPORTER, ATP-BINDING PROTEIN"/>
    <property type="match status" value="1"/>
</dbReference>
<reference evidence="6 7" key="1">
    <citation type="submission" date="2020-09" db="EMBL/GenBank/DDBJ databases">
        <title>Paenibacillus sp. CAU 1523 isolated from sand of Haeundae Beach.</title>
        <authorList>
            <person name="Kim W."/>
        </authorList>
    </citation>
    <scope>NUCLEOTIDE SEQUENCE [LARGE SCALE GENOMIC DNA]</scope>
    <source>
        <strain evidence="6 7">CAU 1523</strain>
    </source>
</reference>
<dbReference type="RefSeq" id="WP_192027081.1">
    <property type="nucleotide sequence ID" value="NZ_JACYTN010000030.1"/>
</dbReference>
<keyword evidence="4 6" id="KW-0067">ATP-binding</keyword>
<name>A0ABR9B4F1_9BACL</name>
<protein>
    <submittedName>
        <fullName evidence="6">ABC transporter ATP-binding protein</fullName>
    </submittedName>
</protein>
<keyword evidence="2" id="KW-0813">Transport</keyword>
<accession>A0ABR9B4F1</accession>
<dbReference type="Gene3D" id="3.40.50.300">
    <property type="entry name" value="P-loop containing nucleotide triphosphate hydrolases"/>
    <property type="match status" value="1"/>
</dbReference>
<evidence type="ECO:0000256" key="2">
    <source>
        <dbReference type="ARBA" id="ARBA00022448"/>
    </source>
</evidence>
<evidence type="ECO:0000259" key="5">
    <source>
        <dbReference type="PROSITE" id="PS50893"/>
    </source>
</evidence>
<evidence type="ECO:0000256" key="4">
    <source>
        <dbReference type="ARBA" id="ARBA00022840"/>
    </source>
</evidence>
<dbReference type="SUPFAM" id="SSF52540">
    <property type="entry name" value="P-loop containing nucleoside triphosphate hydrolases"/>
    <property type="match status" value="1"/>
</dbReference>
<dbReference type="InterPro" id="IPR003439">
    <property type="entry name" value="ABC_transporter-like_ATP-bd"/>
</dbReference>
<gene>
    <name evidence="6" type="ORF">IFO66_21450</name>
</gene>
<dbReference type="InterPro" id="IPR003593">
    <property type="entry name" value="AAA+_ATPase"/>
</dbReference>
<dbReference type="SMART" id="SM00382">
    <property type="entry name" value="AAA"/>
    <property type="match status" value="1"/>
</dbReference>
<dbReference type="PANTHER" id="PTHR43335">
    <property type="entry name" value="ABC TRANSPORTER, ATP-BINDING PROTEIN"/>
    <property type="match status" value="1"/>
</dbReference>
<dbReference type="GO" id="GO:0005524">
    <property type="term" value="F:ATP binding"/>
    <property type="evidence" value="ECO:0007669"/>
    <property type="project" value="UniProtKB-KW"/>
</dbReference>
<proteinExistence type="inferred from homology"/>
<dbReference type="InterPro" id="IPR017871">
    <property type="entry name" value="ABC_transporter-like_CS"/>
</dbReference>
<evidence type="ECO:0000256" key="1">
    <source>
        <dbReference type="ARBA" id="ARBA00005417"/>
    </source>
</evidence>
<keyword evidence="3" id="KW-0547">Nucleotide-binding</keyword>
<dbReference type="Pfam" id="PF00005">
    <property type="entry name" value="ABC_tran"/>
    <property type="match status" value="1"/>
</dbReference>
<organism evidence="6 7">
    <name type="scientific">Paenibacillus arenosi</name>
    <dbReference type="NCBI Taxonomy" id="2774142"/>
    <lineage>
        <taxon>Bacteria</taxon>
        <taxon>Bacillati</taxon>
        <taxon>Bacillota</taxon>
        <taxon>Bacilli</taxon>
        <taxon>Bacillales</taxon>
        <taxon>Paenibacillaceae</taxon>
        <taxon>Paenibacillus</taxon>
    </lineage>
</organism>
<dbReference type="CDD" id="cd03268">
    <property type="entry name" value="ABC_BcrA_bacitracin_resist"/>
    <property type="match status" value="1"/>
</dbReference>
<evidence type="ECO:0000313" key="7">
    <source>
        <dbReference type="Proteomes" id="UP000634529"/>
    </source>
</evidence>
<dbReference type="Proteomes" id="UP000634529">
    <property type="component" value="Unassembled WGS sequence"/>
</dbReference>
<keyword evidence="7" id="KW-1185">Reference proteome</keyword>